<evidence type="ECO:0000313" key="1">
    <source>
        <dbReference type="EMBL" id="AWK06062.1"/>
    </source>
</evidence>
<evidence type="ECO:0000313" key="2">
    <source>
        <dbReference type="Proteomes" id="UP000245250"/>
    </source>
</evidence>
<dbReference type="AlphaFoldDB" id="A0A2S1YPX4"/>
<dbReference type="RefSeq" id="WP_109193482.1">
    <property type="nucleotide sequence ID" value="NZ_CP029255.1"/>
</dbReference>
<proteinExistence type="predicted"/>
<reference evidence="1 2" key="1">
    <citation type="submission" date="2018-05" db="EMBL/GenBank/DDBJ databases">
        <title>Genome sequencing of Flavobacterium sp. HYN0056.</title>
        <authorList>
            <person name="Yi H."/>
            <person name="Baek C."/>
        </authorList>
    </citation>
    <scope>NUCLEOTIDE SEQUENCE [LARGE SCALE GENOMIC DNA]</scope>
    <source>
        <strain evidence="1 2">HYN0056</strain>
    </source>
</reference>
<organism evidence="1 2">
    <name type="scientific">Flavobacterium crocinum</name>
    <dbReference type="NCBI Taxonomy" id="2183896"/>
    <lineage>
        <taxon>Bacteria</taxon>
        <taxon>Pseudomonadati</taxon>
        <taxon>Bacteroidota</taxon>
        <taxon>Flavobacteriia</taxon>
        <taxon>Flavobacteriales</taxon>
        <taxon>Flavobacteriaceae</taxon>
        <taxon>Flavobacterium</taxon>
    </lineage>
</organism>
<sequence length="155" mass="18727">MEIEILQDKKRSLYVYKNNELLFYSKVKSNWANRITEIYNHDDVLLLEVKHKMTLIKSYYKILFQNELVKEDIVEITDTRIIFDSNKRLYTKQDYFIAINGNYSYYFKENRVSQLKQKNWVSNPKIFLSINDENLEFLNPVIFHILAIEAGYSYD</sequence>
<dbReference type="OrthoDB" id="1357272at2"/>
<name>A0A2S1YPX4_9FLAO</name>
<dbReference type="EMBL" id="CP029255">
    <property type="protein sequence ID" value="AWK06062.1"/>
    <property type="molecule type" value="Genomic_DNA"/>
</dbReference>
<gene>
    <name evidence="1" type="ORF">HYN56_18250</name>
</gene>
<dbReference type="KEGG" id="fcr:HYN56_18250"/>
<protein>
    <submittedName>
        <fullName evidence="1">Uncharacterized protein</fullName>
    </submittedName>
</protein>
<dbReference type="Proteomes" id="UP000245250">
    <property type="component" value="Chromosome"/>
</dbReference>
<keyword evidence="2" id="KW-1185">Reference proteome</keyword>
<accession>A0A2S1YPX4</accession>